<dbReference type="EMBL" id="QBIY01012886">
    <property type="protein sequence ID" value="RXN14702.1"/>
    <property type="molecule type" value="Genomic_DNA"/>
</dbReference>
<evidence type="ECO:0000313" key="1">
    <source>
        <dbReference type="EMBL" id="RXN14702.1"/>
    </source>
</evidence>
<protein>
    <submittedName>
        <fullName evidence="1">Uncharacterized protein</fullName>
    </submittedName>
</protein>
<sequence>MSRSGKQVSEVRTGVRHRLVEGLLLRPNVCEDPDLVRDNGGVKQGEFGALLELLAALAAGVDLGVRLADLERDLIDPVTWDGRVFGTECMK</sequence>
<organism evidence="1 2">
    <name type="scientific">Labeo rohita</name>
    <name type="common">Indian major carp</name>
    <name type="synonym">Cyprinus rohita</name>
    <dbReference type="NCBI Taxonomy" id="84645"/>
    <lineage>
        <taxon>Eukaryota</taxon>
        <taxon>Metazoa</taxon>
        <taxon>Chordata</taxon>
        <taxon>Craniata</taxon>
        <taxon>Vertebrata</taxon>
        <taxon>Euteleostomi</taxon>
        <taxon>Actinopterygii</taxon>
        <taxon>Neopterygii</taxon>
        <taxon>Teleostei</taxon>
        <taxon>Ostariophysi</taxon>
        <taxon>Cypriniformes</taxon>
        <taxon>Cyprinidae</taxon>
        <taxon>Labeoninae</taxon>
        <taxon>Labeonini</taxon>
        <taxon>Labeo</taxon>
    </lineage>
</organism>
<dbReference type="Proteomes" id="UP000290572">
    <property type="component" value="Unassembled WGS sequence"/>
</dbReference>
<proteinExistence type="predicted"/>
<comment type="caution">
    <text evidence="1">The sequence shown here is derived from an EMBL/GenBank/DDBJ whole genome shotgun (WGS) entry which is preliminary data.</text>
</comment>
<name>A0A498M5Q2_LABRO</name>
<keyword evidence="2" id="KW-1185">Reference proteome</keyword>
<dbReference type="AlphaFoldDB" id="A0A498M5Q2"/>
<gene>
    <name evidence="1" type="ORF">ROHU_028573</name>
</gene>
<reference evidence="1 2" key="1">
    <citation type="submission" date="2018-03" db="EMBL/GenBank/DDBJ databases">
        <title>Draft genome sequence of Rohu Carp (Labeo rohita).</title>
        <authorList>
            <person name="Das P."/>
            <person name="Kushwaha B."/>
            <person name="Joshi C.G."/>
            <person name="Kumar D."/>
            <person name="Nagpure N.S."/>
            <person name="Sahoo L."/>
            <person name="Das S.P."/>
            <person name="Bit A."/>
            <person name="Patnaik S."/>
            <person name="Meher P.K."/>
            <person name="Jayasankar P."/>
            <person name="Koringa P.G."/>
            <person name="Patel N.V."/>
            <person name="Hinsu A.T."/>
            <person name="Kumar R."/>
            <person name="Pandey M."/>
            <person name="Agarwal S."/>
            <person name="Srivastava S."/>
            <person name="Singh M."/>
            <person name="Iquebal M.A."/>
            <person name="Jaiswal S."/>
            <person name="Angadi U.B."/>
            <person name="Kumar N."/>
            <person name="Raza M."/>
            <person name="Shah T.M."/>
            <person name="Rai A."/>
            <person name="Jena J.K."/>
        </authorList>
    </citation>
    <scope>NUCLEOTIDE SEQUENCE [LARGE SCALE GENOMIC DNA]</scope>
    <source>
        <strain evidence="1">DASCIFA01</strain>
        <tissue evidence="1">Testis</tissue>
    </source>
</reference>
<accession>A0A498M5Q2</accession>
<evidence type="ECO:0000313" key="2">
    <source>
        <dbReference type="Proteomes" id="UP000290572"/>
    </source>
</evidence>